<sequence length="156" mass="17084">MKANKNNVFKKVIKLAADENPSANFTANIMQTLEADAQREMALKTLLNEDEAVGPSFNFTANVMAGITANKPQFVYKPIITKRAWLGIAALLLVFITLACLPNPTGYNNAAQTRMNFLVSYIAQIPLTYLAALIVAFALLTTDYLAGRLKRQTLSA</sequence>
<dbReference type="RefSeq" id="WP_377123166.1">
    <property type="nucleotide sequence ID" value="NZ_JBHUHN010000001.1"/>
</dbReference>
<dbReference type="Proteomes" id="UP001597601">
    <property type="component" value="Unassembled WGS sequence"/>
</dbReference>
<proteinExistence type="predicted"/>
<evidence type="ECO:0000313" key="2">
    <source>
        <dbReference type="EMBL" id="MFD2863542.1"/>
    </source>
</evidence>
<comment type="caution">
    <text evidence="2">The sequence shown here is derived from an EMBL/GenBank/DDBJ whole genome shotgun (WGS) entry which is preliminary data.</text>
</comment>
<keyword evidence="1" id="KW-0812">Transmembrane</keyword>
<dbReference type="EMBL" id="JBHUON010000002">
    <property type="protein sequence ID" value="MFD2863542.1"/>
    <property type="molecule type" value="Genomic_DNA"/>
</dbReference>
<protein>
    <submittedName>
        <fullName evidence="2">Uncharacterized protein</fullName>
    </submittedName>
</protein>
<evidence type="ECO:0000256" key="1">
    <source>
        <dbReference type="SAM" id="Phobius"/>
    </source>
</evidence>
<keyword evidence="1" id="KW-0472">Membrane</keyword>
<feature type="transmembrane region" description="Helical" evidence="1">
    <location>
        <begin position="84"/>
        <end position="101"/>
    </location>
</feature>
<accession>A0ABW5XKC6</accession>
<keyword evidence="3" id="KW-1185">Reference proteome</keyword>
<gene>
    <name evidence="2" type="ORF">ACFSYC_02475</name>
</gene>
<name>A0ABW5XKC6_9SPHI</name>
<feature type="transmembrane region" description="Helical" evidence="1">
    <location>
        <begin position="121"/>
        <end position="141"/>
    </location>
</feature>
<organism evidence="2 3">
    <name type="scientific">Mucilaginibacter antarcticus</name>
    <dbReference type="NCBI Taxonomy" id="1855725"/>
    <lineage>
        <taxon>Bacteria</taxon>
        <taxon>Pseudomonadati</taxon>
        <taxon>Bacteroidota</taxon>
        <taxon>Sphingobacteriia</taxon>
        <taxon>Sphingobacteriales</taxon>
        <taxon>Sphingobacteriaceae</taxon>
        <taxon>Mucilaginibacter</taxon>
    </lineage>
</organism>
<evidence type="ECO:0000313" key="3">
    <source>
        <dbReference type="Proteomes" id="UP001597601"/>
    </source>
</evidence>
<reference evidence="3" key="1">
    <citation type="journal article" date="2019" name="Int. J. Syst. Evol. Microbiol.">
        <title>The Global Catalogue of Microorganisms (GCM) 10K type strain sequencing project: providing services to taxonomists for standard genome sequencing and annotation.</title>
        <authorList>
            <consortium name="The Broad Institute Genomics Platform"/>
            <consortium name="The Broad Institute Genome Sequencing Center for Infectious Disease"/>
            <person name="Wu L."/>
            <person name="Ma J."/>
        </authorList>
    </citation>
    <scope>NUCLEOTIDE SEQUENCE [LARGE SCALE GENOMIC DNA]</scope>
    <source>
        <strain evidence="3">KCTC 52232</strain>
    </source>
</reference>
<keyword evidence="1" id="KW-1133">Transmembrane helix</keyword>